<reference evidence="7 8" key="1">
    <citation type="submission" date="2015-02" db="EMBL/GenBank/DDBJ databases">
        <title>Draft genome sequences of ten Microbacterium spp. with emphasis on heavy metal contaminated environments.</title>
        <authorList>
            <person name="Corretto E."/>
        </authorList>
    </citation>
    <scope>NUCLEOTIDE SEQUENCE [LARGE SCALE GENOMIC DNA]</scope>
    <source>
        <strain evidence="7 8">BEL4b</strain>
    </source>
</reference>
<evidence type="ECO:0000256" key="4">
    <source>
        <dbReference type="ARBA" id="ARBA00022729"/>
    </source>
</evidence>
<comment type="caution">
    <text evidence="7">The sequence shown here is derived from an EMBL/GenBank/DDBJ whole genome shotgun (WGS) entry which is preliminary data.</text>
</comment>
<dbReference type="RefSeq" id="WP_045280466.1">
    <property type="nucleotide sequence ID" value="NZ_JYIW01000026.1"/>
</dbReference>
<keyword evidence="4 5" id="KW-0732">Signal</keyword>
<sequence length="348" mass="37271">MSRPVRRAQRALVVLTALTVAASMLSACAPTDAEGSGPGSAASSDGYPVSVEHVYGETTINEKPQRIVTLGWYSQDVVAALGEVPVGVEDFSWGNVDTYLPWFADKVEELGGELPEIIQFTDAGEYDFEQILALAPDVILANHSGITETDYKRLTEIAPTVAFAESTWASDREQLTLTVGSVLDKKDEAQQLLDDADAAVAAAAAAHPEFQDIVFSYGWFLGEGETSLGLYLPRDPRVPLLEELGFTGSPDIAALEGTTKEFYANVSLEELGDIESQFHVGWANTPADVTHTIEDPLVARWAPIAAGSYYFFVDQRLAWATTAPSVLSIPSTIDDLADALASAVPAAN</sequence>
<feature type="chain" id="PRO_5002445004" evidence="5">
    <location>
        <begin position="30"/>
        <end position="348"/>
    </location>
</feature>
<dbReference type="InterPro" id="IPR051313">
    <property type="entry name" value="Bact_iron-sidero_bind"/>
</dbReference>
<evidence type="ECO:0000313" key="7">
    <source>
        <dbReference type="EMBL" id="KJL28164.1"/>
    </source>
</evidence>
<dbReference type="GO" id="GO:1901678">
    <property type="term" value="P:iron coordination entity transport"/>
    <property type="evidence" value="ECO:0007669"/>
    <property type="project" value="UniProtKB-ARBA"/>
</dbReference>
<evidence type="ECO:0000256" key="5">
    <source>
        <dbReference type="SAM" id="SignalP"/>
    </source>
</evidence>
<dbReference type="PANTHER" id="PTHR30532">
    <property type="entry name" value="IRON III DICITRATE-BINDING PERIPLASMIC PROTEIN"/>
    <property type="match status" value="1"/>
</dbReference>
<evidence type="ECO:0000259" key="6">
    <source>
        <dbReference type="PROSITE" id="PS50983"/>
    </source>
</evidence>
<accession>A0A0F0L651</accession>
<dbReference type="AlphaFoldDB" id="A0A0F0L651"/>
<keyword evidence="3" id="KW-0813">Transport</keyword>
<proteinExistence type="inferred from homology"/>
<dbReference type="InterPro" id="IPR002491">
    <property type="entry name" value="ABC_transptr_periplasmic_BD"/>
</dbReference>
<organism evidence="7 8">
    <name type="scientific">Microbacterium oxydans</name>
    <dbReference type="NCBI Taxonomy" id="82380"/>
    <lineage>
        <taxon>Bacteria</taxon>
        <taxon>Bacillati</taxon>
        <taxon>Actinomycetota</taxon>
        <taxon>Actinomycetes</taxon>
        <taxon>Micrococcales</taxon>
        <taxon>Microbacteriaceae</taxon>
        <taxon>Microbacterium</taxon>
    </lineage>
</organism>
<protein>
    <submittedName>
        <fullName evidence="7">Fe(3+)-citrate-binding protein YfmC</fullName>
    </submittedName>
</protein>
<dbReference type="PANTHER" id="PTHR30532:SF24">
    <property type="entry name" value="FERRIC ENTEROBACTIN-BINDING PERIPLASMIC PROTEIN FEPB"/>
    <property type="match status" value="1"/>
</dbReference>
<dbReference type="GO" id="GO:0030288">
    <property type="term" value="C:outer membrane-bounded periplasmic space"/>
    <property type="evidence" value="ECO:0007669"/>
    <property type="project" value="TreeGrafter"/>
</dbReference>
<comment type="similarity">
    <text evidence="2">Belongs to the bacterial solute-binding protein 8 family.</text>
</comment>
<dbReference type="Pfam" id="PF01497">
    <property type="entry name" value="Peripla_BP_2"/>
    <property type="match status" value="1"/>
</dbReference>
<dbReference type="EMBL" id="JYIW01000026">
    <property type="protein sequence ID" value="KJL28164.1"/>
    <property type="molecule type" value="Genomic_DNA"/>
</dbReference>
<dbReference type="PROSITE" id="PS50983">
    <property type="entry name" value="FE_B12_PBP"/>
    <property type="match status" value="1"/>
</dbReference>
<evidence type="ECO:0000256" key="2">
    <source>
        <dbReference type="ARBA" id="ARBA00008814"/>
    </source>
</evidence>
<dbReference type="SUPFAM" id="SSF53807">
    <property type="entry name" value="Helical backbone' metal receptor"/>
    <property type="match status" value="1"/>
</dbReference>
<feature type="signal peptide" evidence="5">
    <location>
        <begin position="1"/>
        <end position="29"/>
    </location>
</feature>
<dbReference type="Proteomes" id="UP000033640">
    <property type="component" value="Unassembled WGS sequence"/>
</dbReference>
<dbReference type="Gene3D" id="3.40.50.1980">
    <property type="entry name" value="Nitrogenase molybdenum iron protein domain"/>
    <property type="match status" value="2"/>
</dbReference>
<evidence type="ECO:0000256" key="3">
    <source>
        <dbReference type="ARBA" id="ARBA00022448"/>
    </source>
</evidence>
<gene>
    <name evidence="7" type="primary">yfmC_2</name>
    <name evidence="7" type="ORF">RS83_03232</name>
</gene>
<name>A0A0F0L651_9MICO</name>
<comment type="subcellular location">
    <subcellularLocation>
        <location evidence="1">Cell envelope</location>
    </subcellularLocation>
</comment>
<evidence type="ECO:0000256" key="1">
    <source>
        <dbReference type="ARBA" id="ARBA00004196"/>
    </source>
</evidence>
<dbReference type="PROSITE" id="PS51257">
    <property type="entry name" value="PROKAR_LIPOPROTEIN"/>
    <property type="match status" value="1"/>
</dbReference>
<feature type="domain" description="Fe/B12 periplasmic-binding" evidence="6">
    <location>
        <begin position="66"/>
        <end position="344"/>
    </location>
</feature>
<dbReference type="PATRIC" id="fig|82380.11.peg.3263"/>
<evidence type="ECO:0000313" key="8">
    <source>
        <dbReference type="Proteomes" id="UP000033640"/>
    </source>
</evidence>